<evidence type="ECO:0000256" key="2">
    <source>
        <dbReference type="ARBA" id="ARBA00022618"/>
    </source>
</evidence>
<dbReference type="AlphaFoldDB" id="A0AAV8WUU5"/>
<dbReference type="FunFam" id="3.40.50.300:FF:000547">
    <property type="entry name" value="Cell division control protein"/>
    <property type="match status" value="1"/>
</dbReference>
<reference evidence="7" key="1">
    <citation type="journal article" date="2023" name="Insect Mol. Biol.">
        <title>Genome sequencing provides insights into the evolution of gene families encoding plant cell wall-degrading enzymes in longhorned beetles.</title>
        <authorList>
            <person name="Shin N.R."/>
            <person name="Okamura Y."/>
            <person name="Kirsch R."/>
            <person name="Pauchet Y."/>
        </authorList>
    </citation>
    <scope>NUCLEOTIDE SEQUENCE</scope>
    <source>
        <strain evidence="7">RBIC_L_NR</strain>
    </source>
</reference>
<dbReference type="PANTHER" id="PTHR10763">
    <property type="entry name" value="CELL DIVISION CONTROL PROTEIN 6-RELATED"/>
    <property type="match status" value="1"/>
</dbReference>
<organism evidence="7 8">
    <name type="scientific">Rhamnusium bicolor</name>
    <dbReference type="NCBI Taxonomy" id="1586634"/>
    <lineage>
        <taxon>Eukaryota</taxon>
        <taxon>Metazoa</taxon>
        <taxon>Ecdysozoa</taxon>
        <taxon>Arthropoda</taxon>
        <taxon>Hexapoda</taxon>
        <taxon>Insecta</taxon>
        <taxon>Pterygota</taxon>
        <taxon>Neoptera</taxon>
        <taxon>Endopterygota</taxon>
        <taxon>Coleoptera</taxon>
        <taxon>Polyphaga</taxon>
        <taxon>Cucujiformia</taxon>
        <taxon>Chrysomeloidea</taxon>
        <taxon>Cerambycidae</taxon>
        <taxon>Lepturinae</taxon>
        <taxon>Rhagiini</taxon>
        <taxon>Rhamnusium</taxon>
    </lineage>
</organism>
<dbReference type="PANTHER" id="PTHR10763:SF26">
    <property type="entry name" value="CELL DIVISION CONTROL PROTEIN 6 HOMOLOG"/>
    <property type="match status" value="1"/>
</dbReference>
<dbReference type="EMBL" id="JANEYF010004681">
    <property type="protein sequence ID" value="KAJ8930389.1"/>
    <property type="molecule type" value="Genomic_DNA"/>
</dbReference>
<dbReference type="GO" id="GO:0051301">
    <property type="term" value="P:cell division"/>
    <property type="evidence" value="ECO:0007669"/>
    <property type="project" value="UniProtKB-KW"/>
</dbReference>
<dbReference type="Gene3D" id="1.10.8.60">
    <property type="match status" value="1"/>
</dbReference>
<keyword evidence="4" id="KW-0131">Cell cycle</keyword>
<dbReference type="GO" id="GO:0033314">
    <property type="term" value="P:mitotic DNA replication checkpoint signaling"/>
    <property type="evidence" value="ECO:0007669"/>
    <property type="project" value="TreeGrafter"/>
</dbReference>
<comment type="similarity">
    <text evidence="1">Belongs to the CDC6/cdc18 family.</text>
</comment>
<protein>
    <recommendedName>
        <fullName evidence="6">AAA+ ATPase domain-containing protein</fullName>
    </recommendedName>
</protein>
<gene>
    <name evidence="7" type="ORF">NQ314_016816</name>
</gene>
<dbReference type="CDD" id="cd00009">
    <property type="entry name" value="AAA"/>
    <property type="match status" value="1"/>
</dbReference>
<feature type="compositionally biased region" description="Basic and acidic residues" evidence="5">
    <location>
        <begin position="73"/>
        <end position="84"/>
    </location>
</feature>
<keyword evidence="8" id="KW-1185">Reference proteome</keyword>
<dbReference type="GO" id="GO:0006270">
    <property type="term" value="P:DNA replication initiation"/>
    <property type="evidence" value="ECO:0007669"/>
    <property type="project" value="TreeGrafter"/>
</dbReference>
<dbReference type="Proteomes" id="UP001162156">
    <property type="component" value="Unassembled WGS sequence"/>
</dbReference>
<dbReference type="GO" id="GO:0005634">
    <property type="term" value="C:nucleus"/>
    <property type="evidence" value="ECO:0007669"/>
    <property type="project" value="TreeGrafter"/>
</dbReference>
<name>A0AAV8WUU5_9CUCU</name>
<dbReference type="Pfam" id="PF13401">
    <property type="entry name" value="AAA_22"/>
    <property type="match status" value="1"/>
</dbReference>
<evidence type="ECO:0000256" key="3">
    <source>
        <dbReference type="ARBA" id="ARBA00022705"/>
    </source>
</evidence>
<evidence type="ECO:0000313" key="8">
    <source>
        <dbReference type="Proteomes" id="UP001162156"/>
    </source>
</evidence>
<dbReference type="InterPro" id="IPR049945">
    <property type="entry name" value="AAA_22"/>
</dbReference>
<feature type="compositionally biased region" description="Basic and acidic residues" evidence="5">
    <location>
        <begin position="51"/>
        <end position="65"/>
    </location>
</feature>
<dbReference type="Gene3D" id="3.40.50.300">
    <property type="entry name" value="P-loop containing nucleotide triphosphate hydrolases"/>
    <property type="match status" value="1"/>
</dbReference>
<evidence type="ECO:0000256" key="4">
    <source>
        <dbReference type="ARBA" id="ARBA00023306"/>
    </source>
</evidence>
<dbReference type="InterPro" id="IPR050311">
    <property type="entry name" value="ORC1/CDC6"/>
</dbReference>
<keyword evidence="2" id="KW-0132">Cell division</keyword>
<dbReference type="GO" id="GO:0003688">
    <property type="term" value="F:DNA replication origin binding"/>
    <property type="evidence" value="ECO:0007669"/>
    <property type="project" value="TreeGrafter"/>
</dbReference>
<accession>A0AAV8WUU5</accession>
<feature type="region of interest" description="Disordered" evidence="5">
    <location>
        <begin position="37"/>
        <end position="93"/>
    </location>
</feature>
<dbReference type="InterPro" id="IPR003593">
    <property type="entry name" value="AAA+_ATPase"/>
</dbReference>
<evidence type="ECO:0000256" key="1">
    <source>
        <dbReference type="ARBA" id="ARBA00006184"/>
    </source>
</evidence>
<comment type="caution">
    <text evidence="7">The sequence shown here is derived from an EMBL/GenBank/DDBJ whole genome shotgun (WGS) entry which is preliminary data.</text>
</comment>
<keyword evidence="3" id="KW-0235">DNA replication</keyword>
<dbReference type="InterPro" id="IPR027417">
    <property type="entry name" value="P-loop_NTPase"/>
</dbReference>
<evidence type="ECO:0000256" key="5">
    <source>
        <dbReference type="SAM" id="MobiDB-lite"/>
    </source>
</evidence>
<dbReference type="SMART" id="SM00382">
    <property type="entry name" value="AAA"/>
    <property type="match status" value="1"/>
</dbReference>
<feature type="domain" description="AAA+ ATPase" evidence="6">
    <location>
        <begin position="161"/>
        <end position="304"/>
    </location>
</feature>
<evidence type="ECO:0000313" key="7">
    <source>
        <dbReference type="EMBL" id="KAJ8930389.1"/>
    </source>
</evidence>
<dbReference type="GO" id="GO:0016887">
    <property type="term" value="F:ATP hydrolysis activity"/>
    <property type="evidence" value="ECO:0007669"/>
    <property type="project" value="InterPro"/>
</dbReference>
<proteinExistence type="inferred from homology"/>
<sequence>MSIQTPQHQKIKINEDLTKTPSSLFVNLTLLSPSPKRMVQNNLGRSNRKNLFKEDSTDKIDKPEISEGLIQEKQSRKDLFKESSEDSNGDNIPQDICLQIEDMVGRLSEKQQNSKKVKRKPSIYQNARRALHSAFPTDMPGRENELNDLKDFIKQHLTKKSSGSLYISGPPGTGKTASLNKILEEEDISSQLCKVYVNCTSIKSPTAIYSRIAKELGVKINGKTEKSYLMGLENYLRKCNKMILLVLDEIDQLESKNQSILYTIFELPSKPNLQLILVGIANALDLTDRILPRLQARCELKPKLMHFAPYTKQQIVEILTSRLKAAGVLEIFSPVALQMLSGKVAAVSGDVRRAWI</sequence>
<dbReference type="SUPFAM" id="SSF52540">
    <property type="entry name" value="P-loop containing nucleoside triphosphate hydrolases"/>
    <property type="match status" value="1"/>
</dbReference>
<evidence type="ECO:0000259" key="6">
    <source>
        <dbReference type="SMART" id="SM00382"/>
    </source>
</evidence>